<feature type="region of interest" description="Disordered" evidence="4">
    <location>
        <begin position="915"/>
        <end position="940"/>
    </location>
</feature>
<dbReference type="Pfam" id="PF22675">
    <property type="entry name" value="KH-I_KHDC4-BBP"/>
    <property type="match status" value="1"/>
</dbReference>
<dbReference type="Pfam" id="PF00076">
    <property type="entry name" value="RRM_1"/>
    <property type="match status" value="1"/>
</dbReference>
<dbReference type="InterPro" id="IPR001878">
    <property type="entry name" value="Znf_CCHC"/>
</dbReference>
<protein>
    <recommendedName>
        <fullName evidence="9">Branchpoint-bridging protein</fullName>
    </recommendedName>
</protein>
<evidence type="ECO:0000256" key="1">
    <source>
        <dbReference type="ARBA" id="ARBA00022884"/>
    </source>
</evidence>
<dbReference type="GO" id="GO:0005634">
    <property type="term" value="C:nucleus"/>
    <property type="evidence" value="ECO:0007669"/>
    <property type="project" value="TreeGrafter"/>
</dbReference>
<dbReference type="InterPro" id="IPR045071">
    <property type="entry name" value="BBP-like"/>
</dbReference>
<proteinExistence type="predicted"/>
<dbReference type="InterPro" id="IPR012677">
    <property type="entry name" value="Nucleotide-bd_a/b_plait_sf"/>
</dbReference>
<feature type="domain" description="RRM" evidence="5">
    <location>
        <begin position="559"/>
        <end position="637"/>
    </location>
</feature>
<dbReference type="GO" id="GO:0003729">
    <property type="term" value="F:mRNA binding"/>
    <property type="evidence" value="ECO:0007669"/>
    <property type="project" value="TreeGrafter"/>
</dbReference>
<sequence length="940" mass="104059">MVGYFVIPSVDHRVLKSPKVEGFMQTVSSHFESMSSWVQGKFSKMPQVFEMLDKYGFVDYEDCLKYFPFLFAARSVSRAFLGRLIALGDSSLRMLAFYYVGALRKDLQLLKASTSMGSQIGTDDGNLYIDTETDEKNESDKEEGMEDEHIELHIEDYDQERFEPKTSAEGADEKHKMGSNLSFSKKRIRSMDNTLDNLEKMQKLNEESHLEMLSYEKGNRGSYDNERHSRWDKDYDVLLDNHPAAKVKRRKTRWSNEDLVSRSLDLLNFTNFVKVFAGATSADPEIEELNSQLLEINQKLNDLVPVNNLLLPKDLDKQMLQSKSKVWKKLIKSRQLIISRLIKKNPTFSFLSKKFNKKIYIPEKEYPDYNFLGLLIGPMGSTRKKMEMETGAKISMRGKGSVREGRASRYNEIRTEADKDEDLHVYIEAHTELSLNAAVKIVEKLLVPVEDSKNEQKMDNLRLLAEMKDKRRIDGKDQKTTHLCDICGQAGHSTTSCPLSASNPGTSKSENFLGDAGCIGVPPFIHPPIPSSIPILIGNQQSNALACSDNKPSEENGLSNLFVGYLPHSVNEDKLIELFLPFGCISKATVIKDKTTGLSKGYGFVHYTDPACAAAAMTRMNGYRINGKSLSVRVAVGPSNTNTSVLPEVNTNFNKLLDNPITASSQGGPSAASWIAPLGSLLPKCHASCSPKSSYRSHANLPSYPAATISQCVSSVIRTDPTVSVLPKSHASLPLKTNFPSYADLLSYSTTAISQGQTVVMRSVGPPVSISPRSHVSFPPKHSFIPNVNLLSYPIATISQEKLDPLNTQGPPASMFPETNASLPLKINFLSKVDVPSYPPAAISQGEPSVINWPDLPGSMREIGLSQDKTKSKFENSTPVELGPSSPDHPGSLTLCHKLLQSDSPNYLRFGSLAPSTRSLSSPNSSDPTFARAPQDLRGF</sequence>
<keyword evidence="1 3" id="KW-0694">RNA-binding</keyword>
<dbReference type="InterPro" id="IPR036612">
    <property type="entry name" value="KH_dom_type_1_sf"/>
</dbReference>
<evidence type="ECO:0000259" key="6">
    <source>
        <dbReference type="PROSITE" id="PS50158"/>
    </source>
</evidence>
<evidence type="ECO:0008006" key="9">
    <source>
        <dbReference type="Google" id="ProtNLM"/>
    </source>
</evidence>
<comment type="caution">
    <text evidence="7">The sequence shown here is derived from an EMBL/GenBank/DDBJ whole genome shotgun (WGS) entry which is preliminary data.</text>
</comment>
<keyword evidence="2" id="KW-0479">Metal-binding</keyword>
<dbReference type="InterPro" id="IPR004087">
    <property type="entry name" value="KH_dom"/>
</dbReference>
<dbReference type="Gene3D" id="3.30.70.330">
    <property type="match status" value="1"/>
</dbReference>
<organism evidence="7 8">
    <name type="scientific">Zingiber officinale</name>
    <name type="common">Ginger</name>
    <name type="synonym">Amomum zingiber</name>
    <dbReference type="NCBI Taxonomy" id="94328"/>
    <lineage>
        <taxon>Eukaryota</taxon>
        <taxon>Viridiplantae</taxon>
        <taxon>Streptophyta</taxon>
        <taxon>Embryophyta</taxon>
        <taxon>Tracheophyta</taxon>
        <taxon>Spermatophyta</taxon>
        <taxon>Magnoliopsida</taxon>
        <taxon>Liliopsida</taxon>
        <taxon>Zingiberales</taxon>
        <taxon>Zingiberaceae</taxon>
        <taxon>Zingiber</taxon>
    </lineage>
</organism>
<evidence type="ECO:0000259" key="5">
    <source>
        <dbReference type="PROSITE" id="PS50102"/>
    </source>
</evidence>
<dbReference type="Proteomes" id="UP000734854">
    <property type="component" value="Unassembled WGS sequence"/>
</dbReference>
<keyword evidence="2" id="KW-0863">Zinc-finger</keyword>
<dbReference type="SUPFAM" id="SSF54791">
    <property type="entry name" value="Eukaryotic type KH-domain (KH-domain type I)"/>
    <property type="match status" value="1"/>
</dbReference>
<evidence type="ECO:0000313" key="8">
    <source>
        <dbReference type="Proteomes" id="UP000734854"/>
    </source>
</evidence>
<dbReference type="InterPro" id="IPR055256">
    <property type="entry name" value="KH_1_KHDC4/BBP-like"/>
</dbReference>
<keyword evidence="8" id="KW-1185">Reference proteome</keyword>
<dbReference type="PANTHER" id="PTHR11208:SF45">
    <property type="entry name" value="SPLICING FACTOR 1"/>
    <property type="match status" value="1"/>
</dbReference>
<dbReference type="GO" id="GO:0048024">
    <property type="term" value="P:regulation of mRNA splicing, via spliceosome"/>
    <property type="evidence" value="ECO:0007669"/>
    <property type="project" value="TreeGrafter"/>
</dbReference>
<dbReference type="InterPro" id="IPR000504">
    <property type="entry name" value="RRM_dom"/>
</dbReference>
<evidence type="ECO:0000256" key="2">
    <source>
        <dbReference type="PROSITE-ProRule" id="PRU00047"/>
    </source>
</evidence>
<feature type="region of interest" description="Disordered" evidence="4">
    <location>
        <begin position="872"/>
        <end position="893"/>
    </location>
</feature>
<evidence type="ECO:0000313" key="7">
    <source>
        <dbReference type="EMBL" id="KAG6512326.1"/>
    </source>
</evidence>
<reference evidence="7 8" key="1">
    <citation type="submission" date="2020-08" db="EMBL/GenBank/DDBJ databases">
        <title>Plant Genome Project.</title>
        <authorList>
            <person name="Zhang R.-G."/>
        </authorList>
    </citation>
    <scope>NUCLEOTIDE SEQUENCE [LARGE SCALE GENOMIC DNA]</scope>
    <source>
        <tissue evidence="7">Rhizome</tissue>
    </source>
</reference>
<feature type="domain" description="CCHC-type" evidence="6">
    <location>
        <begin position="484"/>
        <end position="498"/>
    </location>
</feature>
<dbReference type="SMART" id="SM00322">
    <property type="entry name" value="KH"/>
    <property type="match status" value="1"/>
</dbReference>
<dbReference type="PROSITE" id="PS50102">
    <property type="entry name" value="RRM"/>
    <property type="match status" value="1"/>
</dbReference>
<evidence type="ECO:0000256" key="3">
    <source>
        <dbReference type="PROSITE-ProRule" id="PRU00176"/>
    </source>
</evidence>
<gene>
    <name evidence="7" type="ORF">ZIOFF_030426</name>
</gene>
<dbReference type="Gene3D" id="3.30.1370.10">
    <property type="entry name" value="K Homology domain, type 1"/>
    <property type="match status" value="1"/>
</dbReference>
<dbReference type="EMBL" id="JACMSC010000008">
    <property type="protein sequence ID" value="KAG6512326.1"/>
    <property type="molecule type" value="Genomic_DNA"/>
</dbReference>
<dbReference type="SUPFAM" id="SSF54928">
    <property type="entry name" value="RNA-binding domain, RBD"/>
    <property type="match status" value="1"/>
</dbReference>
<dbReference type="GO" id="GO:0008270">
    <property type="term" value="F:zinc ion binding"/>
    <property type="evidence" value="ECO:0007669"/>
    <property type="project" value="UniProtKB-KW"/>
</dbReference>
<dbReference type="PANTHER" id="PTHR11208">
    <property type="entry name" value="RNA-BINDING PROTEIN RELATED"/>
    <property type="match status" value="1"/>
</dbReference>
<dbReference type="SMART" id="SM00360">
    <property type="entry name" value="RRM"/>
    <property type="match status" value="1"/>
</dbReference>
<dbReference type="InterPro" id="IPR035979">
    <property type="entry name" value="RBD_domain_sf"/>
</dbReference>
<feature type="compositionally biased region" description="Low complexity" evidence="4">
    <location>
        <begin position="915"/>
        <end position="928"/>
    </location>
</feature>
<dbReference type="CDD" id="cd02395">
    <property type="entry name" value="KH-I_BBP"/>
    <property type="match status" value="1"/>
</dbReference>
<name>A0A8J5GY77_ZINOF</name>
<dbReference type="PROSITE" id="PS50158">
    <property type="entry name" value="ZF_CCHC"/>
    <property type="match status" value="1"/>
</dbReference>
<dbReference type="AlphaFoldDB" id="A0A8J5GY77"/>
<evidence type="ECO:0000256" key="4">
    <source>
        <dbReference type="SAM" id="MobiDB-lite"/>
    </source>
</evidence>
<accession>A0A8J5GY77</accession>
<keyword evidence="2" id="KW-0862">Zinc</keyword>